<feature type="zinc finger region" description="C3H1-type" evidence="1">
    <location>
        <begin position="57"/>
        <end position="85"/>
    </location>
</feature>
<feature type="compositionally biased region" description="Low complexity" evidence="2">
    <location>
        <begin position="210"/>
        <end position="226"/>
    </location>
</feature>
<evidence type="ECO:0000313" key="4">
    <source>
        <dbReference type="EMBL" id="CAD9471187.1"/>
    </source>
</evidence>
<gene>
    <name evidence="4" type="ORF">HTAM1171_LOCUS1330</name>
</gene>
<name>A0A7S2GV25_9STRA</name>
<keyword evidence="1" id="KW-0479">Metal-binding</keyword>
<dbReference type="GO" id="GO:0008270">
    <property type="term" value="F:zinc ion binding"/>
    <property type="evidence" value="ECO:0007669"/>
    <property type="project" value="UniProtKB-KW"/>
</dbReference>
<organism evidence="4">
    <name type="scientific">Helicotheca tamesis</name>
    <dbReference type="NCBI Taxonomy" id="374047"/>
    <lineage>
        <taxon>Eukaryota</taxon>
        <taxon>Sar</taxon>
        <taxon>Stramenopiles</taxon>
        <taxon>Ochrophyta</taxon>
        <taxon>Bacillariophyta</taxon>
        <taxon>Mediophyceae</taxon>
        <taxon>Lithodesmiophycidae</taxon>
        <taxon>Lithodesmiales</taxon>
        <taxon>Lithodesmiaceae</taxon>
        <taxon>Helicotheca</taxon>
    </lineage>
</organism>
<reference evidence="4" key="1">
    <citation type="submission" date="2021-01" db="EMBL/GenBank/DDBJ databases">
        <authorList>
            <person name="Corre E."/>
            <person name="Pelletier E."/>
            <person name="Niang G."/>
            <person name="Scheremetjew M."/>
            <person name="Finn R."/>
            <person name="Kale V."/>
            <person name="Holt S."/>
            <person name="Cochrane G."/>
            <person name="Meng A."/>
            <person name="Brown T."/>
            <person name="Cohen L."/>
        </authorList>
    </citation>
    <scope>NUCLEOTIDE SEQUENCE</scope>
    <source>
        <strain evidence="4">CCMP826</strain>
    </source>
</reference>
<sequence>MPRGKNYVNNNRGVSFQVSKKKKASQMVACQYGAGCTRKGCIYRHPERPKCSPVNLKKSQEPCMPFLAGICTFTDGGCRKRHPGKAEVERLVAKYSSTPCRYGASCRTRGCLYIHPNDGENEVQEEENERFTNPATITMYSPTLSQSSPTYATQIPAQTNIENEYCAPQAPQPLYDQFSGASYQQTSQWEPSTEMQPTEDGNYYDVQVDNNSHPSTTNTTYSSSSPSFKAQQLTFDSMNDEFLMGHDVNGTNVHAKEFVPGNWS</sequence>
<feature type="region of interest" description="Disordered" evidence="2">
    <location>
        <begin position="180"/>
        <end position="226"/>
    </location>
</feature>
<keyword evidence="1" id="KW-0863">Zinc-finger</keyword>
<dbReference type="EMBL" id="HBGV01002160">
    <property type="protein sequence ID" value="CAD9471187.1"/>
    <property type="molecule type" value="Transcribed_RNA"/>
</dbReference>
<feature type="compositionally biased region" description="Polar residues" evidence="2">
    <location>
        <begin position="180"/>
        <end position="196"/>
    </location>
</feature>
<dbReference type="InterPro" id="IPR000571">
    <property type="entry name" value="Znf_CCCH"/>
</dbReference>
<dbReference type="Gene3D" id="4.10.1000.40">
    <property type="match status" value="1"/>
</dbReference>
<dbReference type="AlphaFoldDB" id="A0A7S2GV25"/>
<proteinExistence type="predicted"/>
<evidence type="ECO:0000256" key="1">
    <source>
        <dbReference type="PROSITE-ProRule" id="PRU00723"/>
    </source>
</evidence>
<protein>
    <recommendedName>
        <fullName evidence="3">C3H1-type domain-containing protein</fullName>
    </recommendedName>
</protein>
<dbReference type="PROSITE" id="PS50103">
    <property type="entry name" value="ZF_C3H1"/>
    <property type="match status" value="1"/>
</dbReference>
<keyword evidence="1" id="KW-0862">Zinc</keyword>
<evidence type="ECO:0000256" key="2">
    <source>
        <dbReference type="SAM" id="MobiDB-lite"/>
    </source>
</evidence>
<feature type="domain" description="C3H1-type" evidence="3">
    <location>
        <begin position="57"/>
        <end position="85"/>
    </location>
</feature>
<accession>A0A7S2GV25</accession>
<evidence type="ECO:0000259" key="3">
    <source>
        <dbReference type="PROSITE" id="PS50103"/>
    </source>
</evidence>